<feature type="non-terminal residue" evidence="1">
    <location>
        <position position="65"/>
    </location>
</feature>
<evidence type="ECO:0000313" key="1">
    <source>
        <dbReference type="EMBL" id="SBQ43969.1"/>
    </source>
</evidence>
<feature type="non-terminal residue" evidence="1">
    <location>
        <position position="1"/>
    </location>
</feature>
<protein>
    <submittedName>
        <fullName evidence="1">Uncharacterized protein</fullName>
    </submittedName>
</protein>
<reference evidence="1" key="1">
    <citation type="submission" date="2016-05" db="EMBL/GenBank/DDBJ databases">
        <authorList>
            <person name="Lavstsen T."/>
            <person name="Jespersen J.S."/>
        </authorList>
    </citation>
    <scope>NUCLEOTIDE SEQUENCE</scope>
    <source>
        <tissue evidence="1">Brain</tissue>
    </source>
</reference>
<dbReference type="AlphaFoldDB" id="A0A1A8EFV7"/>
<dbReference type="EMBL" id="HAEA01015489">
    <property type="protein sequence ID" value="SBQ43969.1"/>
    <property type="molecule type" value="Transcribed_RNA"/>
</dbReference>
<name>A0A1A8EFV7_NOTKA</name>
<reference evidence="1" key="2">
    <citation type="submission" date="2016-06" db="EMBL/GenBank/DDBJ databases">
        <title>The genome of a short-lived fish provides insights into sex chromosome evolution and the genetic control of aging.</title>
        <authorList>
            <person name="Reichwald K."/>
            <person name="Felder M."/>
            <person name="Petzold A."/>
            <person name="Koch P."/>
            <person name="Groth M."/>
            <person name="Platzer M."/>
        </authorList>
    </citation>
    <scope>NUCLEOTIDE SEQUENCE</scope>
    <source>
        <tissue evidence="1">Brain</tissue>
    </source>
</reference>
<accession>A0A1A8EFV7</accession>
<organism evidence="1">
    <name type="scientific">Nothobranchius kadleci</name>
    <name type="common">African annual killifish</name>
    <dbReference type="NCBI Taxonomy" id="1051664"/>
    <lineage>
        <taxon>Eukaryota</taxon>
        <taxon>Metazoa</taxon>
        <taxon>Chordata</taxon>
        <taxon>Craniata</taxon>
        <taxon>Vertebrata</taxon>
        <taxon>Euteleostomi</taxon>
        <taxon>Actinopterygii</taxon>
        <taxon>Neopterygii</taxon>
        <taxon>Teleostei</taxon>
        <taxon>Neoteleostei</taxon>
        <taxon>Acanthomorphata</taxon>
        <taxon>Ovalentaria</taxon>
        <taxon>Atherinomorphae</taxon>
        <taxon>Cyprinodontiformes</taxon>
        <taxon>Nothobranchiidae</taxon>
        <taxon>Nothobranchius</taxon>
    </lineage>
</organism>
<sequence length="65" mass="7655">NFLLDFSCKLATKLPFLLRTVLWFDFFSAVIKNVKVTDTKNITGALAHLARHQTLVQKTWIRFWM</sequence>
<gene>
    <name evidence="1" type="primary">Nfu_g_1_019779</name>
</gene>
<proteinExistence type="predicted"/>